<keyword evidence="3" id="KW-1185">Reference proteome</keyword>
<evidence type="ECO:0000313" key="2">
    <source>
        <dbReference type="EMBL" id="GAA4090233.1"/>
    </source>
</evidence>
<proteinExistence type="predicted"/>
<feature type="signal peptide" evidence="1">
    <location>
        <begin position="1"/>
        <end position="20"/>
    </location>
</feature>
<evidence type="ECO:0000256" key="1">
    <source>
        <dbReference type="SAM" id="SignalP"/>
    </source>
</evidence>
<sequence length="65" mass="7349">MRVKLLIIFALFIAGCSNQAAYENIQMNKRNACLALPPSQYDQCMAEASTSFDDYEHTRKEATSE</sequence>
<evidence type="ECO:0008006" key="4">
    <source>
        <dbReference type="Google" id="ProtNLM"/>
    </source>
</evidence>
<reference evidence="3" key="1">
    <citation type="journal article" date="2019" name="Int. J. Syst. Evol. Microbiol.">
        <title>The Global Catalogue of Microorganisms (GCM) 10K type strain sequencing project: providing services to taxonomists for standard genome sequencing and annotation.</title>
        <authorList>
            <consortium name="The Broad Institute Genomics Platform"/>
            <consortium name="The Broad Institute Genome Sequencing Center for Infectious Disease"/>
            <person name="Wu L."/>
            <person name="Ma J."/>
        </authorList>
    </citation>
    <scope>NUCLEOTIDE SEQUENCE [LARGE SCALE GENOMIC DNA]</scope>
    <source>
        <strain evidence="3">JCM 17304</strain>
    </source>
</reference>
<keyword evidence="1" id="KW-0732">Signal</keyword>
<gene>
    <name evidence="2" type="ORF">GCM10022414_11680</name>
</gene>
<dbReference type="Proteomes" id="UP001500392">
    <property type="component" value="Unassembled WGS sequence"/>
</dbReference>
<dbReference type="EMBL" id="BAABDM010000001">
    <property type="protein sequence ID" value="GAA4090233.1"/>
    <property type="molecule type" value="Genomic_DNA"/>
</dbReference>
<comment type="caution">
    <text evidence="2">The sequence shown here is derived from an EMBL/GenBank/DDBJ whole genome shotgun (WGS) entry which is preliminary data.</text>
</comment>
<evidence type="ECO:0000313" key="3">
    <source>
        <dbReference type="Proteomes" id="UP001500392"/>
    </source>
</evidence>
<protein>
    <recommendedName>
        <fullName evidence="4">Lipoprotein</fullName>
    </recommendedName>
</protein>
<organism evidence="2 3">
    <name type="scientific">Zhongshania borealis</name>
    <dbReference type="NCBI Taxonomy" id="889488"/>
    <lineage>
        <taxon>Bacteria</taxon>
        <taxon>Pseudomonadati</taxon>
        <taxon>Pseudomonadota</taxon>
        <taxon>Gammaproteobacteria</taxon>
        <taxon>Cellvibrionales</taxon>
        <taxon>Spongiibacteraceae</taxon>
        <taxon>Zhongshania</taxon>
    </lineage>
</organism>
<dbReference type="PROSITE" id="PS51257">
    <property type="entry name" value="PROKAR_LIPOPROTEIN"/>
    <property type="match status" value="1"/>
</dbReference>
<feature type="chain" id="PRO_5046382650" description="Lipoprotein" evidence="1">
    <location>
        <begin position="21"/>
        <end position="65"/>
    </location>
</feature>
<name>A0ABP7WJE9_9GAMM</name>
<accession>A0ABP7WJE9</accession>